<evidence type="ECO:0000259" key="2">
    <source>
        <dbReference type="Pfam" id="PF01571"/>
    </source>
</evidence>
<dbReference type="Pfam" id="PF01571">
    <property type="entry name" value="GCV_T"/>
    <property type="match status" value="1"/>
</dbReference>
<keyword evidence="4" id="KW-1185">Reference proteome</keyword>
<gene>
    <name evidence="3" type="ordered locus">Mfla_1904</name>
</gene>
<dbReference type="PANTHER" id="PTHR22602">
    <property type="entry name" value="TRANSFERASE CAF17, MITOCHONDRIAL-RELATED"/>
    <property type="match status" value="1"/>
</dbReference>
<feature type="domain" description="GCVT N-terminal" evidence="2">
    <location>
        <begin position="31"/>
        <end position="192"/>
    </location>
</feature>
<evidence type="ECO:0000256" key="1">
    <source>
        <dbReference type="PIRSR" id="PIRSR006487-1"/>
    </source>
</evidence>
<name>Q1H016_METFK</name>
<dbReference type="HOGENOM" id="CLU_007884_6_2_4"/>
<protein>
    <submittedName>
        <fullName evidence="3">Glycine cleavage T protein (Aminomethyl transferase)</fullName>
    </submittedName>
</protein>
<dbReference type="Gene3D" id="3.30.70.1400">
    <property type="entry name" value="Aminomethyltransferase beta-barrel domains"/>
    <property type="match status" value="1"/>
</dbReference>
<dbReference type="InterPro" id="IPR045179">
    <property type="entry name" value="YgfZ/GcvT"/>
</dbReference>
<dbReference type="STRING" id="265072.Mfla_1904"/>
<dbReference type="PIRSF" id="PIRSF006487">
    <property type="entry name" value="GcvT"/>
    <property type="match status" value="1"/>
</dbReference>
<dbReference type="Gene3D" id="2.40.30.160">
    <property type="match status" value="1"/>
</dbReference>
<dbReference type="Gene3D" id="3.30.70.1630">
    <property type="match status" value="1"/>
</dbReference>
<dbReference type="InterPro" id="IPR006222">
    <property type="entry name" value="GCVT_N"/>
</dbReference>
<dbReference type="AlphaFoldDB" id="Q1H016"/>
<dbReference type="OrthoDB" id="9796287at2"/>
<dbReference type="SUPFAM" id="SSF103025">
    <property type="entry name" value="Folate-binding domain"/>
    <property type="match status" value="1"/>
</dbReference>
<reference evidence="3 4" key="1">
    <citation type="submission" date="2006-03" db="EMBL/GenBank/DDBJ databases">
        <title>Complete sequence of Methylobacillus flagellatus KT.</title>
        <authorList>
            <consortium name="US DOE Joint Genome Institute"/>
            <person name="Copeland A."/>
            <person name="Lucas S."/>
            <person name="Lapidus A."/>
            <person name="Barry K."/>
            <person name="Detter J.C."/>
            <person name="Glavina del Rio T."/>
            <person name="Hammon N."/>
            <person name="Israni S."/>
            <person name="Dalin E."/>
            <person name="Tice H."/>
            <person name="Pitluck S."/>
            <person name="Brettin T."/>
            <person name="Bruce D."/>
            <person name="Han C."/>
            <person name="Tapia R."/>
            <person name="Saunders E."/>
            <person name="Gilna P."/>
            <person name="Schmutz J."/>
            <person name="Larimer F."/>
            <person name="Land M."/>
            <person name="Kyrpides N."/>
            <person name="Anderson I."/>
            <person name="Richardson P."/>
        </authorList>
    </citation>
    <scope>NUCLEOTIDE SEQUENCE [LARGE SCALE GENOMIC DNA]</scope>
    <source>
        <strain evidence="4">KT / ATCC 51484 / DSM 6875</strain>
    </source>
</reference>
<keyword evidence="3" id="KW-0808">Transferase</keyword>
<dbReference type="EMBL" id="CP000284">
    <property type="protein sequence ID" value="ABE50171.1"/>
    <property type="molecule type" value="Genomic_DNA"/>
</dbReference>
<feature type="binding site" evidence="1">
    <location>
        <position position="175"/>
    </location>
    <ligand>
        <name>substrate</name>
    </ligand>
</feature>
<organism evidence="3 4">
    <name type="scientific">Methylobacillus flagellatus (strain ATCC 51484 / DSM 6875 / VKM B-1610 / KT)</name>
    <dbReference type="NCBI Taxonomy" id="265072"/>
    <lineage>
        <taxon>Bacteria</taxon>
        <taxon>Pseudomonadati</taxon>
        <taxon>Pseudomonadota</taxon>
        <taxon>Betaproteobacteria</taxon>
        <taxon>Nitrosomonadales</taxon>
        <taxon>Methylophilaceae</taxon>
        <taxon>Methylobacillus</taxon>
    </lineage>
</organism>
<evidence type="ECO:0000313" key="3">
    <source>
        <dbReference type="EMBL" id="ABE50171.1"/>
    </source>
</evidence>
<evidence type="ECO:0000313" key="4">
    <source>
        <dbReference type="Proteomes" id="UP000002440"/>
    </source>
</evidence>
<dbReference type="Proteomes" id="UP000002440">
    <property type="component" value="Chromosome"/>
</dbReference>
<dbReference type="InterPro" id="IPR017703">
    <property type="entry name" value="YgfZ/GCV_T_CS"/>
</dbReference>
<dbReference type="GO" id="GO:0016226">
    <property type="term" value="P:iron-sulfur cluster assembly"/>
    <property type="evidence" value="ECO:0007669"/>
    <property type="project" value="TreeGrafter"/>
</dbReference>
<accession>Q1H016</accession>
<dbReference type="eggNOG" id="COG0354">
    <property type="taxonomic scope" value="Bacteria"/>
</dbReference>
<proteinExistence type="predicted"/>
<dbReference type="PANTHER" id="PTHR22602:SF0">
    <property type="entry name" value="TRANSFERASE CAF17, MITOCHONDRIAL-RELATED"/>
    <property type="match status" value="1"/>
</dbReference>
<dbReference type="NCBIfam" id="TIGR03317">
    <property type="entry name" value="ygfZ_signature"/>
    <property type="match status" value="1"/>
</dbReference>
<dbReference type="RefSeq" id="WP_011480125.1">
    <property type="nucleotide sequence ID" value="NC_007947.1"/>
</dbReference>
<dbReference type="GO" id="GO:0016740">
    <property type="term" value="F:transferase activity"/>
    <property type="evidence" value="ECO:0007669"/>
    <property type="project" value="UniProtKB-KW"/>
</dbReference>
<sequence>MTSWQQFLSGQGATVQDGIIRLPGRAKADDSIIADLSHYGLLSLEGEDAVTFLQGQVTNDVKKLDGNISHYSGYCSPKGRLLALFLAFAQDGRLYLQFDRGLLEPIAKRLRMYVLRSKVVIADRSDDTVRIGIAGNAAEAALNTRFSHIPETEYAQVSQDGIIIIRLPGTLPRYELLSPAAQAAELWTALREHLVPADKADWDWREIQAGIPEIVGATQEAFVPQMVNLDLLNGISFKKGCYTGQEIVARTHYLGKVKRRTHLAHIAVDAAPAAGEEIVDADGIAAGQIVRSAPNPTGGQDVLAELRLESVEAGGLTWQGQELALLPLPYALEK</sequence>
<dbReference type="KEGG" id="mfa:Mfla_1904"/>